<dbReference type="EMBL" id="BRLB01000016">
    <property type="protein sequence ID" value="GKX31397.1"/>
    <property type="molecule type" value="Genomic_DNA"/>
</dbReference>
<accession>A0A9W6DHB6</accession>
<comment type="caution">
    <text evidence="1">The sequence shown here is derived from an EMBL/GenBank/DDBJ whole genome shotgun (WGS) entry which is preliminary data.</text>
</comment>
<organism evidence="1 2">
    <name type="scientific">Vallitalea longa</name>
    <dbReference type="NCBI Taxonomy" id="2936439"/>
    <lineage>
        <taxon>Bacteria</taxon>
        <taxon>Bacillati</taxon>
        <taxon>Bacillota</taxon>
        <taxon>Clostridia</taxon>
        <taxon>Lachnospirales</taxon>
        <taxon>Vallitaleaceae</taxon>
        <taxon>Vallitalea</taxon>
    </lineage>
</organism>
<evidence type="ECO:0000313" key="1">
    <source>
        <dbReference type="EMBL" id="GKX31397.1"/>
    </source>
</evidence>
<dbReference type="PROSITE" id="PS51257">
    <property type="entry name" value="PROKAR_LIPOPROTEIN"/>
    <property type="match status" value="1"/>
</dbReference>
<evidence type="ECO:0000313" key="2">
    <source>
        <dbReference type="Proteomes" id="UP001144256"/>
    </source>
</evidence>
<protein>
    <submittedName>
        <fullName evidence="1">Uncharacterized protein</fullName>
    </submittedName>
</protein>
<reference evidence="1" key="1">
    <citation type="submission" date="2022-06" db="EMBL/GenBank/DDBJ databases">
        <title>Vallitalea longa sp. nov., an anaerobic bacterium isolated from marine sediment.</title>
        <authorList>
            <person name="Hirano S."/>
            <person name="Terahara T."/>
            <person name="Mori K."/>
            <person name="Hamada M."/>
            <person name="Matsumoto R."/>
            <person name="Kobayashi T."/>
        </authorList>
    </citation>
    <scope>NUCLEOTIDE SEQUENCE</scope>
    <source>
        <strain evidence="1">SH18-1</strain>
    </source>
</reference>
<proteinExistence type="predicted"/>
<keyword evidence="2" id="KW-1185">Reference proteome</keyword>
<gene>
    <name evidence="1" type="ORF">SH1V18_38770</name>
</gene>
<sequence>MEKYINNKKLYEFLLSKGIENFFHANTLTTSCSFIQQNKLMSRGIVESLGLPQTSQESDIIDKKYGLWDCIFLDVYDLHKEGFGNYKRQNLYGPILFKLSTKCLIESVPNVRIIKENPVNWEKCNIDTSNAYLKLDEYIENFGDNTFKKMIIFKEENFNLFLDKYLEEVIIDSTSSIKEVNYGKRAYDIILKHMESNNLQCNIKMRECNYDCYCKKNYEEMSSKELQKLFLMKEK</sequence>
<dbReference type="Proteomes" id="UP001144256">
    <property type="component" value="Unassembled WGS sequence"/>
</dbReference>
<name>A0A9W6DHB6_9FIRM</name>
<dbReference type="RefSeq" id="WP_281818415.1">
    <property type="nucleotide sequence ID" value="NZ_BRLB01000016.1"/>
</dbReference>
<dbReference type="AlphaFoldDB" id="A0A9W6DHB6"/>